<dbReference type="InterPro" id="IPR015422">
    <property type="entry name" value="PyrdxlP-dep_Trfase_small"/>
</dbReference>
<evidence type="ECO:0000313" key="4">
    <source>
        <dbReference type="Proteomes" id="UP000245138"/>
    </source>
</evidence>
<dbReference type="PANTHER" id="PTHR43586:SF15">
    <property type="entry name" value="BLR3095 PROTEIN"/>
    <property type="match status" value="1"/>
</dbReference>
<dbReference type="GO" id="GO:0008483">
    <property type="term" value="F:transaminase activity"/>
    <property type="evidence" value="ECO:0007669"/>
    <property type="project" value="UniProtKB-KW"/>
</dbReference>
<accession>A0A2U1TNW4</accession>
<dbReference type="OrthoDB" id="9764293at2"/>
<protein>
    <submittedName>
        <fullName evidence="3">Aminotransferase</fullName>
    </submittedName>
</protein>
<keyword evidence="3" id="KW-0032">Aminotransferase</keyword>
<dbReference type="AlphaFoldDB" id="A0A2U1TNW4"/>
<dbReference type="RefSeq" id="WP_109055067.1">
    <property type="nucleotide sequence ID" value="NZ_QDKJ01000011.1"/>
</dbReference>
<evidence type="ECO:0000256" key="1">
    <source>
        <dbReference type="ARBA" id="ARBA00022898"/>
    </source>
</evidence>
<name>A0A2U1TNW4_9GAMM</name>
<dbReference type="Gene3D" id="3.90.1150.10">
    <property type="entry name" value="Aspartate Aminotransferase, domain 1"/>
    <property type="match status" value="1"/>
</dbReference>
<dbReference type="EMBL" id="QDKJ01000011">
    <property type="protein sequence ID" value="PWC11094.1"/>
    <property type="molecule type" value="Genomic_DNA"/>
</dbReference>
<keyword evidence="4" id="KW-1185">Reference proteome</keyword>
<evidence type="ECO:0000313" key="3">
    <source>
        <dbReference type="EMBL" id="PWC11094.1"/>
    </source>
</evidence>
<dbReference type="InterPro" id="IPR015421">
    <property type="entry name" value="PyrdxlP-dep_Trfase_major"/>
</dbReference>
<gene>
    <name evidence="3" type="ORF">B4923_14445</name>
</gene>
<organism evidence="3 4">
    <name type="scientific">Brenneria roseae subsp. americana</name>
    <dbReference type="NCBI Taxonomy" id="1508507"/>
    <lineage>
        <taxon>Bacteria</taxon>
        <taxon>Pseudomonadati</taxon>
        <taxon>Pseudomonadota</taxon>
        <taxon>Gammaproteobacteria</taxon>
        <taxon>Enterobacterales</taxon>
        <taxon>Pectobacteriaceae</taxon>
        <taxon>Brenneria</taxon>
    </lineage>
</organism>
<dbReference type="InterPro" id="IPR000192">
    <property type="entry name" value="Aminotrans_V_dom"/>
</dbReference>
<sequence length="376" mass="41754">MSYDVNAVRAKFPVTENYLYLDSAHQSPLSLDVKDGVETFLAESLHSGGPKAVWLERLENVRSQVARFFDVKASEIAFTKNTSEGINMVANAYPFREGDNVLMVEGDHPNNTYAFLNIEKKGVEVRFIPMTEMVNADSFRHVTDERTRLISLSHITFHAGHKFDIESIAEFCQEKGILLLVDAMQSVGITPISLKKMGISVMACGSHKGLLVPQGLGILYINENVKGLAPTFMAAASLENPPADFVASRNNMTLKSTASRFEVGNYNLPTITALGRAIDLIESIGVANIESHLYALGDRLLAHMDRLGVALVGPREKHLRAPHIYVFRLDADKWFPYFTANKVRVSPERDGIRVSFAMFNDENDVDSFSAIVEKNL</sequence>
<comment type="caution">
    <text evidence="3">The sequence shown here is derived from an EMBL/GenBank/DDBJ whole genome shotgun (WGS) entry which is preliminary data.</text>
</comment>
<evidence type="ECO:0000259" key="2">
    <source>
        <dbReference type="Pfam" id="PF00266"/>
    </source>
</evidence>
<dbReference type="Pfam" id="PF00266">
    <property type="entry name" value="Aminotran_5"/>
    <property type="match status" value="1"/>
</dbReference>
<dbReference type="InterPro" id="IPR015424">
    <property type="entry name" value="PyrdxlP-dep_Trfase"/>
</dbReference>
<reference evidence="3 4" key="1">
    <citation type="submission" date="2018-04" db="EMBL/GenBank/DDBJ databases">
        <title>Brenneria corticis sp.nov.</title>
        <authorList>
            <person name="Li Y."/>
        </authorList>
    </citation>
    <scope>NUCLEOTIDE SEQUENCE [LARGE SCALE GENOMIC DNA]</scope>
    <source>
        <strain evidence="3 4">LMG 27715</strain>
    </source>
</reference>
<feature type="domain" description="Aminotransferase class V" evidence="2">
    <location>
        <begin position="20"/>
        <end position="324"/>
    </location>
</feature>
<dbReference type="PANTHER" id="PTHR43586">
    <property type="entry name" value="CYSTEINE DESULFURASE"/>
    <property type="match status" value="1"/>
</dbReference>
<keyword evidence="1" id="KW-0663">Pyridoxal phosphate</keyword>
<keyword evidence="3" id="KW-0808">Transferase</keyword>
<dbReference type="Proteomes" id="UP000245138">
    <property type="component" value="Unassembled WGS sequence"/>
</dbReference>
<dbReference type="Gene3D" id="3.40.640.10">
    <property type="entry name" value="Type I PLP-dependent aspartate aminotransferase-like (Major domain)"/>
    <property type="match status" value="1"/>
</dbReference>
<dbReference type="SUPFAM" id="SSF53383">
    <property type="entry name" value="PLP-dependent transferases"/>
    <property type="match status" value="1"/>
</dbReference>
<proteinExistence type="predicted"/>